<proteinExistence type="predicted"/>
<protein>
    <submittedName>
        <fullName evidence="3">Uncharacterized protein</fullName>
    </submittedName>
</protein>
<dbReference type="AlphaFoldDB" id="A0A7S0MCR1"/>
<dbReference type="Pfam" id="PF03269">
    <property type="entry name" value="DUF268"/>
    <property type="match status" value="1"/>
</dbReference>
<organism evidence="3">
    <name type="scientific">Cryptomonas curvata</name>
    <dbReference type="NCBI Taxonomy" id="233186"/>
    <lineage>
        <taxon>Eukaryota</taxon>
        <taxon>Cryptophyceae</taxon>
        <taxon>Cryptomonadales</taxon>
        <taxon>Cryptomonadaceae</taxon>
        <taxon>Cryptomonas</taxon>
    </lineage>
</organism>
<evidence type="ECO:0000256" key="2">
    <source>
        <dbReference type="SAM" id="Phobius"/>
    </source>
</evidence>
<dbReference type="InterPro" id="IPR004951">
    <property type="entry name" value="DUF268_CAE_spp"/>
</dbReference>
<dbReference type="InterPro" id="IPR029063">
    <property type="entry name" value="SAM-dependent_MTases_sf"/>
</dbReference>
<reference evidence="3" key="1">
    <citation type="submission" date="2021-01" db="EMBL/GenBank/DDBJ databases">
        <authorList>
            <person name="Corre E."/>
            <person name="Pelletier E."/>
            <person name="Niang G."/>
            <person name="Scheremetjew M."/>
            <person name="Finn R."/>
            <person name="Kale V."/>
            <person name="Holt S."/>
            <person name="Cochrane G."/>
            <person name="Meng A."/>
            <person name="Brown T."/>
            <person name="Cohen L."/>
        </authorList>
    </citation>
    <scope>NUCLEOTIDE SEQUENCE</scope>
    <source>
        <strain evidence="3">CCAP979/52</strain>
    </source>
</reference>
<accession>A0A7S0MCR1</accession>
<feature type="transmembrane region" description="Helical" evidence="2">
    <location>
        <begin position="40"/>
        <end position="62"/>
    </location>
</feature>
<dbReference type="SUPFAM" id="SSF53335">
    <property type="entry name" value="S-adenosyl-L-methionine-dependent methyltransferases"/>
    <property type="match status" value="1"/>
</dbReference>
<dbReference type="Gene3D" id="3.40.50.150">
    <property type="entry name" value="Vaccinia Virus protein VP39"/>
    <property type="match status" value="1"/>
</dbReference>
<feature type="compositionally biased region" description="Basic and acidic residues" evidence="1">
    <location>
        <begin position="1"/>
        <end position="10"/>
    </location>
</feature>
<evidence type="ECO:0000313" key="3">
    <source>
        <dbReference type="EMBL" id="CAD8637778.1"/>
    </source>
</evidence>
<feature type="compositionally biased region" description="Polar residues" evidence="1">
    <location>
        <begin position="70"/>
        <end position="80"/>
    </location>
</feature>
<feature type="compositionally biased region" description="Polar residues" evidence="1">
    <location>
        <begin position="14"/>
        <end position="30"/>
    </location>
</feature>
<evidence type="ECO:0000256" key="1">
    <source>
        <dbReference type="SAM" id="MobiDB-lite"/>
    </source>
</evidence>
<dbReference type="EMBL" id="HBEZ01027993">
    <property type="protein sequence ID" value="CAD8637778.1"/>
    <property type="molecule type" value="Transcribed_RNA"/>
</dbReference>
<keyword evidence="2" id="KW-0472">Membrane</keyword>
<keyword evidence="2" id="KW-1133">Transmembrane helix</keyword>
<sequence>MRDAELDALPKPRTPSSDNLPKPRTSSPHSRFSRVNRQHLTLVTAVICAFTVGYFSCSFSAVSHSTREFSQNSETRNGPSKQPDPSAVALEQPADESPDDPQPQPSAPTEESPGAAARDDRAMIPRFLPLAANGCPVDAAEAGALLQRGKLLGPLQWKCLPADVQARFTLDGRVRLTNWFINGDHDKGQERRTWTGEEVAKYRELAREGRDLAPGYCGASKYFLRAFDQFPVTGQAALVIGSIKPWVESLLLMAGAGTPITTIDFNPPISQVPELAIGNSSLLQSGGGGEGSFDAIISYSSLEHDGLGRYGDPIRPDGDIQALGRIRELLRPGGRLFLGVPVGRDLLAFNAHRVYGPVRLARLLDGWRLEGFVGDAAALEDLWNLNPGGGDRGDCGPPGTRNWEQPVLVLSPDDGEGVSPCCRRRLPCHFCFE</sequence>
<name>A0A7S0MCR1_9CRYP</name>
<gene>
    <name evidence="3" type="ORF">CCUR1050_LOCUS15462</name>
</gene>
<feature type="region of interest" description="Disordered" evidence="1">
    <location>
        <begin position="1"/>
        <end position="32"/>
    </location>
</feature>
<keyword evidence="2" id="KW-0812">Transmembrane</keyword>
<feature type="region of interest" description="Disordered" evidence="1">
    <location>
        <begin position="70"/>
        <end position="117"/>
    </location>
</feature>